<dbReference type="AlphaFoldDB" id="A0A438B7I9"/>
<feature type="domain" description="Bacterial Ig-like" evidence="3">
    <location>
        <begin position="189"/>
        <end position="268"/>
    </location>
</feature>
<accession>A0A438B7I9</accession>
<dbReference type="EMBL" id="RKLP01000016">
    <property type="protein sequence ID" value="RVW06924.1"/>
    <property type="molecule type" value="Genomic_DNA"/>
</dbReference>
<evidence type="ECO:0000256" key="1">
    <source>
        <dbReference type="SAM" id="MobiDB-lite"/>
    </source>
</evidence>
<dbReference type="GO" id="GO:0005975">
    <property type="term" value="P:carbohydrate metabolic process"/>
    <property type="evidence" value="ECO:0007669"/>
    <property type="project" value="UniProtKB-ARBA"/>
</dbReference>
<dbReference type="Pfam" id="PF16640">
    <property type="entry name" value="Big_3_5"/>
    <property type="match status" value="5"/>
</dbReference>
<feature type="domain" description="Bacterial Ig-like" evidence="3">
    <location>
        <begin position="372"/>
        <end position="455"/>
    </location>
</feature>
<dbReference type="Gene3D" id="2.60.40.10">
    <property type="entry name" value="Immunoglobulins"/>
    <property type="match status" value="5"/>
</dbReference>
<feature type="domain" description="Bacterial Ig-like" evidence="3">
    <location>
        <begin position="469"/>
        <end position="556"/>
    </location>
</feature>
<feature type="domain" description="Bacterial Ig-like" evidence="3">
    <location>
        <begin position="571"/>
        <end position="654"/>
    </location>
</feature>
<feature type="domain" description="Bacterial Ig-like" evidence="3">
    <location>
        <begin position="279"/>
        <end position="361"/>
    </location>
</feature>
<dbReference type="InterPro" id="IPR013783">
    <property type="entry name" value="Ig-like_fold"/>
</dbReference>
<proteinExistence type="predicted"/>
<protein>
    <submittedName>
        <fullName evidence="4">Ig-like domain repeat protein</fullName>
    </submittedName>
</protein>
<evidence type="ECO:0000256" key="2">
    <source>
        <dbReference type="SAM" id="SignalP"/>
    </source>
</evidence>
<evidence type="ECO:0000313" key="4">
    <source>
        <dbReference type="EMBL" id="RVW06924.1"/>
    </source>
</evidence>
<organism evidence="4 5">
    <name type="scientific">Prescottella agglutinans</name>
    <dbReference type="NCBI Taxonomy" id="1644129"/>
    <lineage>
        <taxon>Bacteria</taxon>
        <taxon>Bacillati</taxon>
        <taxon>Actinomycetota</taxon>
        <taxon>Actinomycetes</taxon>
        <taxon>Mycobacteriales</taxon>
        <taxon>Nocardiaceae</taxon>
        <taxon>Prescottella</taxon>
    </lineage>
</organism>
<feature type="signal peptide" evidence="2">
    <location>
        <begin position="1"/>
        <end position="33"/>
    </location>
</feature>
<feature type="chain" id="PRO_5019568480" evidence="2">
    <location>
        <begin position="34"/>
        <end position="676"/>
    </location>
</feature>
<evidence type="ECO:0000313" key="5">
    <source>
        <dbReference type="Proteomes" id="UP000286208"/>
    </source>
</evidence>
<sequence length="676" mass="66602">MTGKTTRRMTAAAGVAALSATLVGAFGAGTAGAAPGSVTWDDGNSRYTRTVSNTTPNEGDIVTVSTKFERTGTPVEYIYAVKDLHPTCMTYVDGSAKVDGTARQLESQGADFARIQGSSIDWPVYPNINPKSHTFEFSYRVGADCARGVALPTTMHYSGSLGDGTYSDKGPALTVSKNVSSTSLAAVSGAQVGRSLTLSATVTGGAQGDPVDFFDGAAKIGSGTLNDSGVATFAWTPSTAGARSLKAKFAGTVFANGSESAVQSVQVAAADVVTTTTLQVPATAFTGAPVNLSATVAPNNASGTVQFRDGNANIGAPVPVSGGVAQLSHTFTAAGSHPVTAVFTGAGFVSSTSAPATVSVTVPDRATTTTLTVPSSAQTGASVTLSASVSPTPAGGTVQFKDGVTALGAPVAIVNGTAALEHTFTSVGNHAITAVYSGAAGFEPSTSSAGSVSVTDPVTTPRGTVTMLSVPGEAKTGAATDLWVTVRTSAGDPVDGGTVQFRDGGTDLGSPVAVTGGAARLSHTFTTAGAHSISAVFSGVPALDGSTAVARIVNVTVPASTDADTATALTVPASATAGSTVKLWASVVSSGAVSGTVQFFDGDTPIGEAVALVDGTATLDHAFASSGVHRITAVYSGAAGLKGSSSDVRTIDITTTGTNPGGTPGTGSLAGLPFGS</sequence>
<reference evidence="4 5" key="1">
    <citation type="submission" date="2018-11" db="EMBL/GenBank/DDBJ databases">
        <title>Rhodococcus spongicola sp. nov. and Rhodococcus xishaensis sp. nov. from marine sponges.</title>
        <authorList>
            <person name="Li L."/>
            <person name="Lin H.W."/>
        </authorList>
    </citation>
    <scope>NUCLEOTIDE SEQUENCE [LARGE SCALE GENOMIC DNA]</scope>
    <source>
        <strain evidence="4 5">CCTCC AB2014297</strain>
    </source>
</reference>
<feature type="region of interest" description="Disordered" evidence="1">
    <location>
        <begin position="655"/>
        <end position="676"/>
    </location>
</feature>
<dbReference type="OrthoDB" id="4527838at2"/>
<keyword evidence="5" id="KW-1185">Reference proteome</keyword>
<keyword evidence="2" id="KW-0732">Signal</keyword>
<name>A0A438B7I9_9NOCA</name>
<gene>
    <name evidence="4" type="ORF">EGT67_24435</name>
</gene>
<comment type="caution">
    <text evidence="4">The sequence shown here is derived from an EMBL/GenBank/DDBJ whole genome shotgun (WGS) entry which is preliminary data.</text>
</comment>
<dbReference type="Proteomes" id="UP000286208">
    <property type="component" value="Unassembled WGS sequence"/>
</dbReference>
<evidence type="ECO:0000259" key="3">
    <source>
        <dbReference type="Pfam" id="PF16640"/>
    </source>
</evidence>
<dbReference type="InterPro" id="IPR032109">
    <property type="entry name" value="Big_3_5"/>
</dbReference>